<feature type="region of interest" description="Disordered" evidence="1">
    <location>
        <begin position="1"/>
        <end position="29"/>
    </location>
</feature>
<sequence length="79" mass="8939">MTIRSLGEEAARRFSKLHPTDKGKEEVQEIRKTRGGVILDPDDRVKDVLDDNDFVTLVMASERSTPAIIPENLKHILEP</sequence>
<dbReference type="Proteomes" id="UP001233999">
    <property type="component" value="Unassembled WGS sequence"/>
</dbReference>
<evidence type="ECO:0000313" key="4">
    <source>
        <dbReference type="Proteomes" id="UP001233999"/>
    </source>
</evidence>
<accession>A0AAD8AB24</accession>
<evidence type="ECO:0000313" key="3">
    <source>
        <dbReference type="EMBL" id="KAJ9595850.1"/>
    </source>
</evidence>
<dbReference type="Gene3D" id="3.10.20.90">
    <property type="entry name" value="Phosphatidylinositol 3-kinase Catalytic Subunit, Chain A, domain 1"/>
    <property type="match status" value="1"/>
</dbReference>
<keyword evidence="4" id="KW-1185">Reference proteome</keyword>
<organism evidence="3 4">
    <name type="scientific">Diploptera punctata</name>
    <name type="common">Pacific beetle cockroach</name>
    <dbReference type="NCBI Taxonomy" id="6984"/>
    <lineage>
        <taxon>Eukaryota</taxon>
        <taxon>Metazoa</taxon>
        <taxon>Ecdysozoa</taxon>
        <taxon>Arthropoda</taxon>
        <taxon>Hexapoda</taxon>
        <taxon>Insecta</taxon>
        <taxon>Pterygota</taxon>
        <taxon>Neoptera</taxon>
        <taxon>Polyneoptera</taxon>
        <taxon>Dictyoptera</taxon>
        <taxon>Blattodea</taxon>
        <taxon>Blaberoidea</taxon>
        <taxon>Blaberidae</taxon>
        <taxon>Diplopterinae</taxon>
        <taxon>Diploptera</taxon>
    </lineage>
</organism>
<reference evidence="3" key="2">
    <citation type="submission" date="2023-05" db="EMBL/GenBank/DDBJ databases">
        <authorList>
            <person name="Fouks B."/>
        </authorList>
    </citation>
    <scope>NUCLEOTIDE SEQUENCE</scope>
    <source>
        <strain evidence="3">Stay&amp;Tobe</strain>
        <tissue evidence="3">Testes</tissue>
    </source>
</reference>
<dbReference type="InterPro" id="IPR021922">
    <property type="entry name" value="Par3/HAL_N"/>
</dbReference>
<dbReference type="Pfam" id="PF12053">
    <property type="entry name" value="Par3_HAL_N_term"/>
    <property type="match status" value="1"/>
</dbReference>
<evidence type="ECO:0000256" key="1">
    <source>
        <dbReference type="SAM" id="MobiDB-lite"/>
    </source>
</evidence>
<dbReference type="AlphaFoldDB" id="A0AAD8AB24"/>
<dbReference type="EMBL" id="JASPKZ010002309">
    <property type="protein sequence ID" value="KAJ9595850.1"/>
    <property type="molecule type" value="Genomic_DNA"/>
</dbReference>
<gene>
    <name evidence="3" type="ORF">L9F63_012952</name>
</gene>
<reference evidence="3" key="1">
    <citation type="journal article" date="2023" name="IScience">
        <title>Live-bearing cockroach genome reveals convergent evolutionary mechanisms linked to viviparity in insects and beyond.</title>
        <authorList>
            <person name="Fouks B."/>
            <person name="Harrison M.C."/>
            <person name="Mikhailova A.A."/>
            <person name="Marchal E."/>
            <person name="English S."/>
            <person name="Carruthers M."/>
            <person name="Jennings E.C."/>
            <person name="Chiamaka E.L."/>
            <person name="Frigard R.A."/>
            <person name="Pippel M."/>
            <person name="Attardo G.M."/>
            <person name="Benoit J.B."/>
            <person name="Bornberg-Bauer E."/>
            <person name="Tobe S.S."/>
        </authorList>
    </citation>
    <scope>NUCLEOTIDE SEQUENCE</scope>
    <source>
        <strain evidence="3">Stay&amp;Tobe</strain>
    </source>
</reference>
<feature type="non-terminal residue" evidence="3">
    <location>
        <position position="1"/>
    </location>
</feature>
<evidence type="ECO:0000259" key="2">
    <source>
        <dbReference type="Pfam" id="PF12053"/>
    </source>
</evidence>
<comment type="caution">
    <text evidence="3">The sequence shown here is derived from an EMBL/GenBank/DDBJ whole genome shotgun (WGS) entry which is preliminary data.</text>
</comment>
<feature type="domain" description="Par3/HAL N-terminal" evidence="2">
    <location>
        <begin position="1"/>
        <end position="56"/>
    </location>
</feature>
<protein>
    <recommendedName>
        <fullName evidence="2">Par3/HAL N-terminal domain-containing protein</fullName>
    </recommendedName>
</protein>
<proteinExistence type="predicted"/>
<name>A0AAD8AB24_DIPPU</name>